<protein>
    <submittedName>
        <fullName evidence="1">Uncharacterized protein</fullName>
    </submittedName>
</protein>
<keyword evidence="2" id="KW-1185">Reference proteome</keyword>
<dbReference type="Proteomes" id="UP000694546">
    <property type="component" value="Unassembled WGS sequence"/>
</dbReference>
<sequence>MALVPYTENALPALAKLHNSTATFHLAGREVLLNQDWRKSGVAAVVWDAVIVSYLMWLTH</sequence>
<evidence type="ECO:0000313" key="2">
    <source>
        <dbReference type="Proteomes" id="UP000694546"/>
    </source>
</evidence>
<evidence type="ECO:0000313" key="1">
    <source>
        <dbReference type="Ensembl" id="ENSGMOP00000065382.1"/>
    </source>
</evidence>
<reference evidence="1" key="1">
    <citation type="submission" date="2025-08" db="UniProtKB">
        <authorList>
            <consortium name="Ensembl"/>
        </authorList>
    </citation>
    <scope>IDENTIFICATION</scope>
</reference>
<proteinExistence type="predicted"/>
<dbReference type="GeneTree" id="ENSGT01100000266338"/>
<name>A0A8C5CVH8_GADMO</name>
<dbReference type="Ensembl" id="ENSGMOT00000050311.1">
    <property type="protein sequence ID" value="ENSGMOP00000065382.1"/>
    <property type="gene ID" value="ENSGMOG00000027704.1"/>
</dbReference>
<reference evidence="1" key="2">
    <citation type="submission" date="2025-09" db="UniProtKB">
        <authorList>
            <consortium name="Ensembl"/>
        </authorList>
    </citation>
    <scope>IDENTIFICATION</scope>
</reference>
<organism evidence="1 2">
    <name type="scientific">Gadus morhua</name>
    <name type="common">Atlantic cod</name>
    <dbReference type="NCBI Taxonomy" id="8049"/>
    <lineage>
        <taxon>Eukaryota</taxon>
        <taxon>Metazoa</taxon>
        <taxon>Chordata</taxon>
        <taxon>Craniata</taxon>
        <taxon>Vertebrata</taxon>
        <taxon>Euteleostomi</taxon>
        <taxon>Actinopterygii</taxon>
        <taxon>Neopterygii</taxon>
        <taxon>Teleostei</taxon>
        <taxon>Neoteleostei</taxon>
        <taxon>Acanthomorphata</taxon>
        <taxon>Zeiogadaria</taxon>
        <taxon>Gadariae</taxon>
        <taxon>Gadiformes</taxon>
        <taxon>Gadoidei</taxon>
        <taxon>Gadidae</taxon>
        <taxon>Gadus</taxon>
    </lineage>
</organism>
<dbReference type="AlphaFoldDB" id="A0A8C5CVH8"/>
<accession>A0A8C5CVH8</accession>